<proteinExistence type="predicted"/>
<dbReference type="GeneID" id="62874212"/>
<dbReference type="RefSeq" id="WP_204748410.1">
    <property type="nucleotide sequence ID" value="NZ_CP069188.1"/>
</dbReference>
<keyword evidence="3" id="KW-1185">Reference proteome</keyword>
<accession>A0A8T8E363</accession>
<dbReference type="Proteomes" id="UP000637819">
    <property type="component" value="Chromosome"/>
</dbReference>
<feature type="transmembrane region" description="Helical" evidence="1">
    <location>
        <begin position="7"/>
        <end position="29"/>
    </location>
</feature>
<evidence type="ECO:0000313" key="3">
    <source>
        <dbReference type="Proteomes" id="UP000637819"/>
    </source>
</evidence>
<keyword evidence="1" id="KW-1133">Transmembrane helix</keyword>
<evidence type="ECO:0000256" key="1">
    <source>
        <dbReference type="SAM" id="Phobius"/>
    </source>
</evidence>
<keyword evidence="1" id="KW-0472">Membrane</keyword>
<sequence length="73" mass="7696">MASILKLIGLFYGGLIVLGLTIRVMGGAVGAAANPYFMAVAIVFVLGMGFLVLPQMFTGSRGIISEVIDDFRD</sequence>
<dbReference type="AlphaFoldDB" id="A0A8T8E363"/>
<gene>
    <name evidence="2" type="ORF">JMJ58_03770</name>
</gene>
<dbReference type="EMBL" id="CP069188">
    <property type="protein sequence ID" value="QRV16027.1"/>
    <property type="molecule type" value="Genomic_DNA"/>
</dbReference>
<reference evidence="2 3" key="1">
    <citation type="submission" date="2021-01" db="EMBL/GenBank/DDBJ databases">
        <title>Genome Sequence and Methylation Pattern of Haloterrigena salifodinae BOL5-1, An Extremely Halophilic Archaeon from a Bolivian Salt Mine.</title>
        <authorList>
            <person name="DasSarma P."/>
            <person name="Anton B.P."/>
            <person name="DasSarma S.L."/>
            <person name="von Ehrenheim H.A.L."/>
            <person name="Martinez F.L."/>
            <person name="Guzman D."/>
            <person name="Roberts R.J."/>
            <person name="DasSarma S."/>
        </authorList>
    </citation>
    <scope>NUCLEOTIDE SEQUENCE [LARGE SCALE GENOMIC DNA]</scope>
    <source>
        <strain evidence="2 3">BOL5-1</strain>
    </source>
</reference>
<protein>
    <submittedName>
        <fullName evidence="2">Uncharacterized protein</fullName>
    </submittedName>
</protein>
<organism evidence="2 3">
    <name type="scientific">Haloterrigena salifodinae</name>
    <dbReference type="NCBI Taxonomy" id="2675099"/>
    <lineage>
        <taxon>Archaea</taxon>
        <taxon>Methanobacteriati</taxon>
        <taxon>Methanobacteriota</taxon>
        <taxon>Stenosarchaea group</taxon>
        <taxon>Halobacteria</taxon>
        <taxon>Halobacteriales</taxon>
        <taxon>Natrialbaceae</taxon>
        <taxon>Haloterrigena</taxon>
    </lineage>
</organism>
<evidence type="ECO:0000313" key="2">
    <source>
        <dbReference type="EMBL" id="QRV16027.1"/>
    </source>
</evidence>
<keyword evidence="1" id="KW-0812">Transmembrane</keyword>
<feature type="transmembrane region" description="Helical" evidence="1">
    <location>
        <begin position="35"/>
        <end position="53"/>
    </location>
</feature>
<dbReference type="KEGG" id="hsal:JMJ58_03770"/>
<name>A0A8T8E363_9EURY</name>